<keyword evidence="1" id="KW-1133">Transmembrane helix</keyword>
<keyword evidence="3" id="KW-1185">Reference proteome</keyword>
<name>A0A418XGD1_9GAMM</name>
<organism evidence="2 3">
    <name type="scientific">Alcanivorax profundi</name>
    <dbReference type="NCBI Taxonomy" id="2338368"/>
    <lineage>
        <taxon>Bacteria</taxon>
        <taxon>Pseudomonadati</taxon>
        <taxon>Pseudomonadota</taxon>
        <taxon>Gammaproteobacteria</taxon>
        <taxon>Oceanospirillales</taxon>
        <taxon>Alcanivoracaceae</taxon>
        <taxon>Alcanivorax</taxon>
    </lineage>
</organism>
<gene>
    <name evidence="2" type="ORF">D4A39_17075</name>
</gene>
<comment type="caution">
    <text evidence="2">The sequence shown here is derived from an EMBL/GenBank/DDBJ whole genome shotgun (WGS) entry which is preliminary data.</text>
</comment>
<proteinExistence type="predicted"/>
<evidence type="ECO:0000313" key="2">
    <source>
        <dbReference type="EMBL" id="RJG11505.1"/>
    </source>
</evidence>
<accession>A0A418XGD1</accession>
<sequence length="85" mass="9692">DCLRPVVRIVKPLNLGKISFFLISLSHLRPVMALPVLGFLDFSSSKLFFFIFLEDSCSLVSSFEFILLGIIILLGFLGFYRYNLI</sequence>
<evidence type="ECO:0000256" key="1">
    <source>
        <dbReference type="SAM" id="Phobius"/>
    </source>
</evidence>
<evidence type="ECO:0000313" key="3">
    <source>
        <dbReference type="Proteomes" id="UP000283734"/>
    </source>
</evidence>
<keyword evidence="1" id="KW-0472">Membrane</keyword>
<protein>
    <submittedName>
        <fullName evidence="2">Uncharacterized protein</fullName>
    </submittedName>
</protein>
<dbReference type="EMBL" id="QYYA01000110">
    <property type="protein sequence ID" value="RJG11505.1"/>
    <property type="molecule type" value="Genomic_DNA"/>
</dbReference>
<feature type="non-terminal residue" evidence="2">
    <location>
        <position position="1"/>
    </location>
</feature>
<dbReference type="Proteomes" id="UP000283734">
    <property type="component" value="Unassembled WGS sequence"/>
</dbReference>
<dbReference type="AlphaFoldDB" id="A0A418XGD1"/>
<feature type="transmembrane region" description="Helical" evidence="1">
    <location>
        <begin position="20"/>
        <end position="40"/>
    </location>
</feature>
<keyword evidence="1" id="KW-0812">Transmembrane</keyword>
<reference evidence="2 3" key="1">
    <citation type="submission" date="2018-09" db="EMBL/GenBank/DDBJ databases">
        <title>Alcanivorax profundi sp. nov., isolated from 1000 m-depth seawater of the Mariana Trench.</title>
        <authorList>
            <person name="Liu J."/>
        </authorList>
    </citation>
    <scope>NUCLEOTIDE SEQUENCE [LARGE SCALE GENOMIC DNA]</scope>
    <source>
        <strain evidence="2 3">MTEO17</strain>
    </source>
</reference>
<feature type="transmembrane region" description="Helical" evidence="1">
    <location>
        <begin position="60"/>
        <end position="80"/>
    </location>
</feature>